<dbReference type="PROSITE" id="PS50977">
    <property type="entry name" value="HTH_TETR_2"/>
    <property type="match status" value="1"/>
</dbReference>
<dbReference type="Gene3D" id="1.10.357.10">
    <property type="entry name" value="Tetracycline Repressor, domain 2"/>
    <property type="match status" value="1"/>
</dbReference>
<reference evidence="6" key="1">
    <citation type="submission" date="2015-10" db="EMBL/GenBank/DDBJ databases">
        <authorList>
            <person name="Gilbert D.G."/>
        </authorList>
    </citation>
    <scope>NUCLEOTIDE SEQUENCE</scope>
</reference>
<evidence type="ECO:0000256" key="3">
    <source>
        <dbReference type="ARBA" id="ARBA00023163"/>
    </source>
</evidence>
<protein>
    <submittedName>
        <fullName evidence="6">Transcriptional regulator, TetR family</fullName>
    </submittedName>
</protein>
<evidence type="ECO:0000256" key="1">
    <source>
        <dbReference type="ARBA" id="ARBA00023015"/>
    </source>
</evidence>
<feature type="region of interest" description="Disordered" evidence="4">
    <location>
        <begin position="1"/>
        <end position="38"/>
    </location>
</feature>
<dbReference type="PANTHER" id="PTHR47506">
    <property type="entry name" value="TRANSCRIPTIONAL REGULATORY PROTEIN"/>
    <property type="match status" value="1"/>
</dbReference>
<dbReference type="SUPFAM" id="SSF46689">
    <property type="entry name" value="Homeodomain-like"/>
    <property type="match status" value="1"/>
</dbReference>
<gene>
    <name evidence="6" type="ORF">MGWOODY_Smn3447</name>
</gene>
<evidence type="ECO:0000256" key="2">
    <source>
        <dbReference type="ARBA" id="ARBA00023125"/>
    </source>
</evidence>
<dbReference type="Pfam" id="PF00440">
    <property type="entry name" value="TetR_N"/>
    <property type="match status" value="1"/>
</dbReference>
<sequence>MSVGVLAPVPIAGNHERMTDADTSARRQRRPQAERSADTRAKLIEAAITCLNRSGYSATTVSTVAEEAGVSRGAMTHQFPAKTDLMVAVVEAVFLDDAAMYNQSVEEMEPVEWLLALPETMWRVMSRPSGIAVMEILLASRSDSDLAEKLSKAQSQIDTRAHKWSGERIRAAGIEPHPEGEAIHELYVAAVRGLALEAVVTRNTANVHRSLAVLSTLMRRLYPDLDRKT</sequence>
<accession>A0A170PPH4</accession>
<dbReference type="InterPro" id="IPR009057">
    <property type="entry name" value="Homeodomain-like_sf"/>
</dbReference>
<feature type="compositionally biased region" description="Basic and acidic residues" evidence="4">
    <location>
        <begin position="14"/>
        <end position="38"/>
    </location>
</feature>
<dbReference type="PANTHER" id="PTHR47506:SF1">
    <property type="entry name" value="HTH-TYPE TRANSCRIPTIONAL REGULATOR YJDC"/>
    <property type="match status" value="1"/>
</dbReference>
<keyword evidence="1" id="KW-0805">Transcription regulation</keyword>
<evidence type="ECO:0000256" key="4">
    <source>
        <dbReference type="SAM" id="MobiDB-lite"/>
    </source>
</evidence>
<feature type="domain" description="HTH tetR-type" evidence="5">
    <location>
        <begin position="37"/>
        <end position="97"/>
    </location>
</feature>
<dbReference type="PRINTS" id="PR00455">
    <property type="entry name" value="HTHTETR"/>
</dbReference>
<keyword evidence="2" id="KW-0238">DNA-binding</keyword>
<dbReference type="GO" id="GO:0003677">
    <property type="term" value="F:DNA binding"/>
    <property type="evidence" value="ECO:0007669"/>
    <property type="project" value="UniProtKB-KW"/>
</dbReference>
<name>A0A170PPH4_9ZZZZ</name>
<keyword evidence="3" id="KW-0804">Transcription</keyword>
<dbReference type="InterPro" id="IPR001647">
    <property type="entry name" value="HTH_TetR"/>
</dbReference>
<organism evidence="6">
    <name type="scientific">hydrothermal vent metagenome</name>
    <dbReference type="NCBI Taxonomy" id="652676"/>
    <lineage>
        <taxon>unclassified sequences</taxon>
        <taxon>metagenomes</taxon>
        <taxon>ecological metagenomes</taxon>
    </lineage>
</organism>
<evidence type="ECO:0000259" key="5">
    <source>
        <dbReference type="PROSITE" id="PS50977"/>
    </source>
</evidence>
<evidence type="ECO:0000313" key="6">
    <source>
        <dbReference type="EMBL" id="CUS45536.1"/>
    </source>
</evidence>
<dbReference type="AlphaFoldDB" id="A0A170PPH4"/>
<dbReference type="EMBL" id="CZQE01000275">
    <property type="protein sequence ID" value="CUS45536.1"/>
    <property type="molecule type" value="Genomic_DNA"/>
</dbReference>
<proteinExistence type="predicted"/>